<evidence type="ECO:0000256" key="2">
    <source>
        <dbReference type="ARBA" id="ARBA00006058"/>
    </source>
</evidence>
<keyword evidence="5 8" id="KW-0472">Membrane</keyword>
<feature type="coiled-coil region" evidence="7">
    <location>
        <begin position="755"/>
        <end position="782"/>
    </location>
</feature>
<feature type="non-terminal residue" evidence="9">
    <location>
        <position position="1016"/>
    </location>
</feature>
<comment type="similarity">
    <text evidence="2">Belongs to the prominin family.</text>
</comment>
<evidence type="ECO:0000256" key="6">
    <source>
        <dbReference type="ARBA" id="ARBA00023180"/>
    </source>
</evidence>
<dbReference type="InterPro" id="IPR008795">
    <property type="entry name" value="Prominin"/>
</dbReference>
<feature type="transmembrane region" description="Helical" evidence="8">
    <location>
        <begin position="661"/>
        <end position="681"/>
    </location>
</feature>
<feature type="transmembrane region" description="Helical" evidence="8">
    <location>
        <begin position="968"/>
        <end position="993"/>
    </location>
</feature>
<protein>
    <submittedName>
        <fullName evidence="9">Uncharacterized protein</fullName>
    </submittedName>
</protein>
<organism evidence="9">
    <name type="scientific">Graphocephala atropunctata</name>
    <dbReference type="NCBI Taxonomy" id="36148"/>
    <lineage>
        <taxon>Eukaryota</taxon>
        <taxon>Metazoa</taxon>
        <taxon>Ecdysozoa</taxon>
        <taxon>Arthropoda</taxon>
        <taxon>Hexapoda</taxon>
        <taxon>Insecta</taxon>
        <taxon>Pterygota</taxon>
        <taxon>Neoptera</taxon>
        <taxon>Paraneoptera</taxon>
        <taxon>Hemiptera</taxon>
        <taxon>Auchenorrhyncha</taxon>
        <taxon>Membracoidea</taxon>
        <taxon>Cicadellidae</taxon>
        <taxon>Cicadellinae</taxon>
        <taxon>Cicadellini</taxon>
        <taxon>Graphocephala</taxon>
    </lineage>
</organism>
<comment type="subcellular location">
    <subcellularLocation>
        <location evidence="1">Membrane</location>
        <topology evidence="1">Multi-pass membrane protein</topology>
    </subcellularLocation>
</comment>
<dbReference type="PANTHER" id="PTHR22730:SF1">
    <property type="entry name" value="PROMININ-LIKE PROTEIN"/>
    <property type="match status" value="1"/>
</dbReference>
<dbReference type="Pfam" id="PF05478">
    <property type="entry name" value="Prominin"/>
    <property type="match status" value="1"/>
</dbReference>
<feature type="non-terminal residue" evidence="9">
    <location>
        <position position="1"/>
    </location>
</feature>
<reference evidence="9" key="1">
    <citation type="submission" date="2015-11" db="EMBL/GenBank/DDBJ databases">
        <title>De novo transcriptome assembly of four potential Pierce s Disease insect vectors from Arizona vineyards.</title>
        <authorList>
            <person name="Tassone E.E."/>
        </authorList>
    </citation>
    <scope>NUCLEOTIDE SEQUENCE</scope>
</reference>
<dbReference type="EMBL" id="GEBQ01000984">
    <property type="protein sequence ID" value="JAT38993.1"/>
    <property type="molecule type" value="Transcribed_RNA"/>
</dbReference>
<accession>A0A1B6MSW3</accession>
<keyword evidence="7" id="KW-0175">Coiled coil</keyword>
<evidence type="ECO:0000256" key="7">
    <source>
        <dbReference type="SAM" id="Coils"/>
    </source>
</evidence>
<sequence>TISRATSPVPVSGYTDETVLSNIPFKKLVSRSKSVSKLNGADMFNCNGGFFVLVLVCVNILSSEVCAHAQLESASNEDHCLEEPCDVTKLDKIEGSKQENESDLFSNDRVVETSSKSSIVEEVIDGIANERIYEESGNTTLYEKEESDVARTQLEGVEGVEVYDLTSHRMGKLLEPDHKIEGQIRTKPSIDKDDSELNLNGAKADSFNESLEDQSLHILETSKTPDFLSADVQVQGFMKSHIDLPVDSSKVSILNEHLPTVERLETKPSEIDVTFKSVNIPAKLTMEETTVGIWKENYYHNKFEPKIGSSVSNGFLNTDFPKPLKVDIEEKVSKNHAEGNFISTSPPTVTSNVRTNDVSKKVQDLELYTIDPSVSRLISIDDLSIGGTKDDVKADEESPIIDGEHKDINANSFNNHTEYETLTEMTKITTVVKPHSEILPIAEKYYSFNLVKDDVQQSLSDNPIVVAISEKEDVVLQSIRDAKEISLEEKPPIKHISNDYPTFAKETLFPGVLFEDCSDCDLRLLPIKPSEQRITPKVEAEILSTPKIRFAELPEGVDLQINSLGLSDSIFIFSYLSEFLSWIQPNEFPVELLRDALKSQITWFSLIMQSLRVEAGFVACLVLGVLLALAVPMVVLSHACYRMGGREDEREAGGNCGRRTLVFILELLLILLFAGMVAMFVTNEQLSSAVVQSSDVLQTSLSDVSAFVQNSHLQLHFLVTQSIDQTMQAIFADLDNVDSLLGQPIQQEVVRETGIDVALDSLSDLTREAKTATQQVERFLDDTRLVQEMLTSSRDKLSDLRQQVELFRRACGPRDRMLCDTIDASGLDITLDLNKIKSDDRLNRMRRMGGVGLELAVADAKEHFMSVPTRVDSDTRDAREAVRRQLNRQRSDVDEKSRGLEQFVRDIASKVSEAKYETSFWMQDLDQYEYWRWIVCMGGGAAVLMIWTMLLCSMCCGCCGSEKAAGPTILVTIVLVCLFTTALWTVALVGMLVGGHGEVFVCRPLYDEPEFHVISR</sequence>
<keyword evidence="3 8" id="KW-0812">Transmembrane</keyword>
<evidence type="ECO:0000256" key="3">
    <source>
        <dbReference type="ARBA" id="ARBA00022692"/>
    </source>
</evidence>
<evidence type="ECO:0000256" key="5">
    <source>
        <dbReference type="ARBA" id="ARBA00023136"/>
    </source>
</evidence>
<proteinExistence type="inferred from homology"/>
<evidence type="ECO:0000256" key="1">
    <source>
        <dbReference type="ARBA" id="ARBA00004141"/>
    </source>
</evidence>
<name>A0A1B6MSW3_9HEMI</name>
<gene>
    <name evidence="9" type="ORF">g.8346</name>
</gene>
<keyword evidence="6" id="KW-0325">Glycoprotein</keyword>
<evidence type="ECO:0000256" key="4">
    <source>
        <dbReference type="ARBA" id="ARBA00022989"/>
    </source>
</evidence>
<feature type="transmembrane region" description="Helical" evidence="8">
    <location>
        <begin position="930"/>
        <end position="956"/>
    </location>
</feature>
<dbReference type="GO" id="GO:0016020">
    <property type="term" value="C:membrane"/>
    <property type="evidence" value="ECO:0007669"/>
    <property type="project" value="UniProtKB-SubCell"/>
</dbReference>
<evidence type="ECO:0000313" key="9">
    <source>
        <dbReference type="EMBL" id="JAT38993.1"/>
    </source>
</evidence>
<keyword evidence="4 8" id="KW-1133">Transmembrane helix</keyword>
<feature type="transmembrane region" description="Helical" evidence="8">
    <location>
        <begin position="615"/>
        <end position="641"/>
    </location>
</feature>
<dbReference type="AlphaFoldDB" id="A0A1B6MSW3"/>
<dbReference type="PANTHER" id="PTHR22730">
    <property type="entry name" value="PROMININ PROM PROTEIN"/>
    <property type="match status" value="1"/>
</dbReference>
<evidence type="ECO:0000256" key="8">
    <source>
        <dbReference type="SAM" id="Phobius"/>
    </source>
</evidence>